<evidence type="ECO:0000313" key="3">
    <source>
        <dbReference type="Proteomes" id="UP000030752"/>
    </source>
</evidence>
<protein>
    <submittedName>
        <fullName evidence="2">Uncharacterized protein</fullName>
    </submittedName>
</protein>
<dbReference type="AlphaFoldDB" id="W2RNK3"/>
<dbReference type="STRING" id="1220924.W2RNK3"/>
<keyword evidence="3" id="KW-1185">Reference proteome</keyword>
<feature type="compositionally biased region" description="Gly residues" evidence="1">
    <location>
        <begin position="132"/>
        <end position="142"/>
    </location>
</feature>
<reference evidence="2 3" key="1">
    <citation type="submission" date="2013-03" db="EMBL/GenBank/DDBJ databases">
        <title>The Genome Sequence of Phialophora europaea CBS 101466.</title>
        <authorList>
            <consortium name="The Broad Institute Genomics Platform"/>
            <person name="Cuomo C."/>
            <person name="de Hoog S."/>
            <person name="Gorbushina A."/>
            <person name="Walker B."/>
            <person name="Young S.K."/>
            <person name="Zeng Q."/>
            <person name="Gargeya S."/>
            <person name="Fitzgerald M."/>
            <person name="Haas B."/>
            <person name="Abouelleil A."/>
            <person name="Allen A.W."/>
            <person name="Alvarado L."/>
            <person name="Arachchi H.M."/>
            <person name="Berlin A.M."/>
            <person name="Chapman S.B."/>
            <person name="Gainer-Dewar J."/>
            <person name="Goldberg J."/>
            <person name="Griggs A."/>
            <person name="Gujja S."/>
            <person name="Hansen M."/>
            <person name="Howarth C."/>
            <person name="Imamovic A."/>
            <person name="Ireland A."/>
            <person name="Larimer J."/>
            <person name="McCowan C."/>
            <person name="Murphy C."/>
            <person name="Pearson M."/>
            <person name="Poon T.W."/>
            <person name="Priest M."/>
            <person name="Roberts A."/>
            <person name="Saif S."/>
            <person name="Shea T."/>
            <person name="Sisk P."/>
            <person name="Sykes S."/>
            <person name="Wortman J."/>
            <person name="Nusbaum C."/>
            <person name="Birren B."/>
        </authorList>
    </citation>
    <scope>NUCLEOTIDE SEQUENCE [LARGE SCALE GENOMIC DNA]</scope>
    <source>
        <strain evidence="2 3">CBS 101466</strain>
    </source>
</reference>
<proteinExistence type="predicted"/>
<dbReference type="eggNOG" id="ENOG502S8MB">
    <property type="taxonomic scope" value="Eukaryota"/>
</dbReference>
<dbReference type="PANTHER" id="PTHR37331">
    <property type="entry name" value="YALI0F11671P"/>
    <property type="match status" value="1"/>
</dbReference>
<dbReference type="HOGENOM" id="CLU_080764_1_0_1"/>
<dbReference type="Proteomes" id="UP000030752">
    <property type="component" value="Unassembled WGS sequence"/>
</dbReference>
<dbReference type="OrthoDB" id="5397701at2759"/>
<evidence type="ECO:0000256" key="1">
    <source>
        <dbReference type="SAM" id="MobiDB-lite"/>
    </source>
</evidence>
<name>W2RNK3_CYPE1</name>
<dbReference type="InParanoid" id="W2RNK3"/>
<organism evidence="2 3">
    <name type="scientific">Cyphellophora europaea (strain CBS 101466)</name>
    <name type="common">Phialophora europaea</name>
    <dbReference type="NCBI Taxonomy" id="1220924"/>
    <lineage>
        <taxon>Eukaryota</taxon>
        <taxon>Fungi</taxon>
        <taxon>Dikarya</taxon>
        <taxon>Ascomycota</taxon>
        <taxon>Pezizomycotina</taxon>
        <taxon>Eurotiomycetes</taxon>
        <taxon>Chaetothyriomycetidae</taxon>
        <taxon>Chaetothyriales</taxon>
        <taxon>Cyphellophoraceae</taxon>
        <taxon>Cyphellophora</taxon>
    </lineage>
</organism>
<dbReference type="GeneID" id="19975009"/>
<dbReference type="PANTHER" id="PTHR37331:SF1">
    <property type="entry name" value="YALI0F11671P"/>
    <property type="match status" value="1"/>
</dbReference>
<sequence length="223" mass="23885">MLRSLTRVSLRQTTASTPLSLRLRALSTLPSNSHVYVFPDPNNPAQHLLTFLPTSPPNASLAIGTTTASPPNPSSVQENPRFLDLLHSTIAEHGHQDPQLRGEATALATSTGGIPLAQTQRRQQTGSAGASDQGGHGGGGRGGWIHVYDLRHPPDFGRIPDPEDIFGSLEVDADGTFTDGTGDYQQSGTYRVCTRDGVVQLSDFLRGKLIQRLKAEEARLGKS</sequence>
<gene>
    <name evidence="2" type="ORF">HMPREF1541_07670</name>
</gene>
<accession>W2RNK3</accession>
<evidence type="ECO:0000313" key="2">
    <source>
        <dbReference type="EMBL" id="ETN38047.1"/>
    </source>
</evidence>
<dbReference type="VEuPathDB" id="FungiDB:HMPREF1541_07670"/>
<dbReference type="EMBL" id="KB822723">
    <property type="protein sequence ID" value="ETN38047.1"/>
    <property type="molecule type" value="Genomic_DNA"/>
</dbReference>
<feature type="region of interest" description="Disordered" evidence="1">
    <location>
        <begin position="119"/>
        <end position="142"/>
    </location>
</feature>
<dbReference type="RefSeq" id="XP_008720216.1">
    <property type="nucleotide sequence ID" value="XM_008721994.1"/>
</dbReference>